<dbReference type="EMBL" id="PVWG01000008">
    <property type="protein sequence ID" value="PSB19887.1"/>
    <property type="molecule type" value="Genomic_DNA"/>
</dbReference>
<proteinExistence type="predicted"/>
<evidence type="ECO:0000313" key="2">
    <source>
        <dbReference type="Proteomes" id="UP000238634"/>
    </source>
</evidence>
<protein>
    <recommendedName>
        <fullName evidence="3">Adenylate/guanylate cyclase domain-containing protein</fullName>
    </recommendedName>
</protein>
<organism evidence="1 2">
    <name type="scientific">Phormidesmis priestleyi ULC007</name>
    <dbReference type="NCBI Taxonomy" id="1920490"/>
    <lineage>
        <taxon>Bacteria</taxon>
        <taxon>Bacillati</taxon>
        <taxon>Cyanobacteriota</taxon>
        <taxon>Cyanophyceae</taxon>
        <taxon>Leptolyngbyales</taxon>
        <taxon>Leptolyngbyaceae</taxon>
        <taxon>Phormidesmis</taxon>
    </lineage>
</organism>
<keyword evidence="2" id="KW-1185">Reference proteome</keyword>
<comment type="caution">
    <text evidence="1">The sequence shown here is derived from an EMBL/GenBank/DDBJ whole genome shotgun (WGS) entry which is preliminary data.</text>
</comment>
<dbReference type="Gene3D" id="3.30.70.1230">
    <property type="entry name" value="Nucleotide cyclase"/>
    <property type="match status" value="1"/>
</dbReference>
<dbReference type="SUPFAM" id="SSF55073">
    <property type="entry name" value="Nucleotide cyclase"/>
    <property type="match status" value="1"/>
</dbReference>
<accession>A0A2T1DHE2</accession>
<reference evidence="1 2" key="1">
    <citation type="submission" date="2018-02" db="EMBL/GenBank/DDBJ databases">
        <authorList>
            <person name="Cohen D.B."/>
            <person name="Kent A.D."/>
        </authorList>
    </citation>
    <scope>NUCLEOTIDE SEQUENCE [LARGE SCALE GENOMIC DNA]</scope>
    <source>
        <strain evidence="1 2">ULC007</strain>
    </source>
</reference>
<dbReference type="AlphaFoldDB" id="A0A2T1DHE2"/>
<evidence type="ECO:0008006" key="3">
    <source>
        <dbReference type="Google" id="ProtNLM"/>
    </source>
</evidence>
<reference evidence="1 2" key="2">
    <citation type="submission" date="2018-03" db="EMBL/GenBank/DDBJ databases">
        <title>The ancient ancestry and fast evolution of plastids.</title>
        <authorList>
            <person name="Moore K.R."/>
            <person name="Magnabosco C."/>
            <person name="Momper L."/>
            <person name="Gold D.A."/>
            <person name="Bosak T."/>
            <person name="Fournier G.P."/>
        </authorList>
    </citation>
    <scope>NUCLEOTIDE SEQUENCE [LARGE SCALE GENOMIC DNA]</scope>
    <source>
        <strain evidence="1 2">ULC007</strain>
    </source>
</reference>
<dbReference type="RefSeq" id="WP_073071042.1">
    <property type="nucleotide sequence ID" value="NZ_MPPI01000010.1"/>
</dbReference>
<sequence>MSLFDDVRDALLFREDSTVEGKLLTPIEQIIETELGHFSKSVSITNVDQIPDTPKIPIQNPRTWLKIPNVICCFVDMEGSTKLSAGLHDKTTAKAYRLFTETGIRIFHEFGAEYIDIKGDGVFALFNQDQPYSALAATISFKTFVYEHFTPKVEALTEQHIGGHFGIDQKTVLVRRFGLKTYQNRTDRQNEVWAGKPINMAAKLASLSTDNKLWVSDRFFGNLRDEKATHSCGCPSGNKVELWTEENMSDDSRFDFDTAYSLDSNWCEKHGRSFCSSLVELDS</sequence>
<name>A0A2T1DHE2_9CYAN</name>
<gene>
    <name evidence="1" type="ORF">C7B65_09440</name>
</gene>
<evidence type="ECO:0000313" key="1">
    <source>
        <dbReference type="EMBL" id="PSB19887.1"/>
    </source>
</evidence>
<dbReference type="STRING" id="1920490.GCA_001895925_03930"/>
<dbReference type="OrthoDB" id="378670at2"/>
<dbReference type="InterPro" id="IPR029787">
    <property type="entry name" value="Nucleotide_cyclase"/>
</dbReference>
<dbReference type="Proteomes" id="UP000238634">
    <property type="component" value="Unassembled WGS sequence"/>
</dbReference>